<dbReference type="EMBL" id="BAABHC010000014">
    <property type="protein sequence ID" value="GAA4435213.1"/>
    <property type="molecule type" value="Genomic_DNA"/>
</dbReference>
<dbReference type="NCBIfam" id="TIGR02226">
    <property type="entry name" value="two_anch"/>
    <property type="match status" value="1"/>
</dbReference>
<evidence type="ECO:0000313" key="2">
    <source>
        <dbReference type="EMBL" id="GAA4435213.1"/>
    </source>
</evidence>
<evidence type="ECO:0000259" key="1">
    <source>
        <dbReference type="Pfam" id="PF07584"/>
    </source>
</evidence>
<dbReference type="Pfam" id="PF07584">
    <property type="entry name" value="BatA"/>
    <property type="match status" value="1"/>
</dbReference>
<organism evidence="2 3">
    <name type="scientific">Pontibacter saemangeumensis</name>
    <dbReference type="NCBI Taxonomy" id="1084525"/>
    <lineage>
        <taxon>Bacteria</taxon>
        <taxon>Pseudomonadati</taxon>
        <taxon>Bacteroidota</taxon>
        <taxon>Cytophagia</taxon>
        <taxon>Cytophagales</taxon>
        <taxon>Hymenobacteraceae</taxon>
        <taxon>Pontibacter</taxon>
    </lineage>
</organism>
<keyword evidence="3" id="KW-1185">Reference proteome</keyword>
<accession>A0ABP8LSP5</accession>
<proteinExistence type="predicted"/>
<dbReference type="PANTHER" id="PTHR37464">
    <property type="entry name" value="BLL2463 PROTEIN"/>
    <property type="match status" value="1"/>
</dbReference>
<protein>
    <recommendedName>
        <fullName evidence="1">Aerotolerance regulator N-terminal domain-containing protein</fullName>
    </recommendedName>
</protein>
<name>A0ABP8LSP5_9BACT</name>
<evidence type="ECO:0000313" key="3">
    <source>
        <dbReference type="Proteomes" id="UP001500552"/>
    </source>
</evidence>
<dbReference type="PANTHER" id="PTHR37464:SF1">
    <property type="entry name" value="BLL2463 PROTEIN"/>
    <property type="match status" value="1"/>
</dbReference>
<dbReference type="Proteomes" id="UP001500552">
    <property type="component" value="Unassembled WGS sequence"/>
</dbReference>
<feature type="domain" description="Aerotolerance regulator N-terminal" evidence="1">
    <location>
        <begin position="2"/>
        <end position="60"/>
    </location>
</feature>
<reference evidence="3" key="1">
    <citation type="journal article" date="2019" name="Int. J. Syst. Evol. Microbiol.">
        <title>The Global Catalogue of Microorganisms (GCM) 10K type strain sequencing project: providing services to taxonomists for standard genome sequencing and annotation.</title>
        <authorList>
            <consortium name="The Broad Institute Genomics Platform"/>
            <consortium name="The Broad Institute Genome Sequencing Center for Infectious Disease"/>
            <person name="Wu L."/>
            <person name="Ma J."/>
        </authorList>
    </citation>
    <scope>NUCLEOTIDE SEQUENCE [LARGE SCALE GENOMIC DNA]</scope>
    <source>
        <strain evidence="3">JCM 17926</strain>
    </source>
</reference>
<gene>
    <name evidence="2" type="ORF">GCM10023188_27040</name>
</gene>
<dbReference type="InterPro" id="IPR024163">
    <property type="entry name" value="Aerotolerance_reg_N"/>
</dbReference>
<dbReference type="InterPro" id="IPR011933">
    <property type="entry name" value="Double_TM_dom"/>
</dbReference>
<comment type="caution">
    <text evidence="2">The sequence shown here is derived from an EMBL/GenBank/DDBJ whole genome shotgun (WGS) entry which is preliminary data.</text>
</comment>
<sequence>MPIAIHLWNKRQGTTVKMGSLRWLEASASRRWSRVKLNEVWLLLLRCFVLLLLAAALAQPVLVRPPQKPDAQKAVYIGQELLYTSTARQQIQPTIAALLQRGYRLYSYAPGFAAIPQEQWQQISSSTQDSVIYSPANYWGLLPALAEKHKQPQDSIWLFTSDQQRYFAGARPVAVPANIRWLPVASGAAALWLQAAVQTAPDSLLLLIGEGSREGITYSRQFIGTATKEITLHGQTLELQWLRDTLQATFPGNSSSNVRVQTEPLYIALLADEAQQPELRYLQAALSAISRYTRFPIQITTEQDTAADWVFWLKDGEVPPQLQQQVAQNGLNLWVQPTAKPTAINTYMATAGEDVPVHQLRGAAGNEDQHILWATRNGGALLTVQPSGSGHIYRFRSGFSPALSGLGQSAQLPELLLPLLFPQPEAGGQDVRALDEQQLKPALQPVTATAEAPEARRISLVPWLVSAAFILFLTERILARRRATI</sequence>